<dbReference type="PANTHER" id="PTHR46211:SF14">
    <property type="entry name" value="GLYCEROPHOSPHODIESTER PHOSPHODIESTERASE"/>
    <property type="match status" value="1"/>
</dbReference>
<dbReference type="AlphaFoldDB" id="A0A1G6QNN5"/>
<dbReference type="Proteomes" id="UP000199322">
    <property type="component" value="Unassembled WGS sequence"/>
</dbReference>
<dbReference type="InterPro" id="IPR030395">
    <property type="entry name" value="GP_PDE_dom"/>
</dbReference>
<keyword evidence="3" id="KW-1185">Reference proteome</keyword>
<name>A0A1G6QNN5_9BACT</name>
<organism evidence="2 3">
    <name type="scientific">Geotoga petraea</name>
    <dbReference type="NCBI Taxonomy" id="28234"/>
    <lineage>
        <taxon>Bacteria</taxon>
        <taxon>Thermotogati</taxon>
        <taxon>Thermotogota</taxon>
        <taxon>Thermotogae</taxon>
        <taxon>Petrotogales</taxon>
        <taxon>Petrotogaceae</taxon>
        <taxon>Geotoga</taxon>
    </lineage>
</organism>
<reference evidence="2 3" key="1">
    <citation type="submission" date="2016-10" db="EMBL/GenBank/DDBJ databases">
        <authorList>
            <person name="de Groot N.N."/>
        </authorList>
    </citation>
    <scope>NUCLEOTIDE SEQUENCE [LARGE SCALE GENOMIC DNA]</scope>
    <source>
        <strain evidence="2 3">WG14</strain>
    </source>
</reference>
<dbReference type="EMBL" id="FMYV01000015">
    <property type="protein sequence ID" value="SDC94010.1"/>
    <property type="molecule type" value="Genomic_DNA"/>
</dbReference>
<sequence>MDIKILGHRGYRAKFPENTILSFIKALENGADGIEFDARLTKDGVVIIHHDDFFKDREGKEIKINTLSFDELRKFNPSIPRLQEVLEELPRDTYYNLEIKEKEASVKSYELMKNFGVLDNTLFSSFDVEALKKIRKMDKEAKIGLLVDYESLKNIDDIHEELNLYSVNLYIDKIVEFGVDYASKFIGNWKSHGMKIFLWTVNSVEHLRLMKGYYDGVITDKVEEVVEYLR</sequence>
<dbReference type="Pfam" id="PF03009">
    <property type="entry name" value="GDPD"/>
    <property type="match status" value="1"/>
</dbReference>
<dbReference type="PROSITE" id="PS51704">
    <property type="entry name" value="GP_PDE"/>
    <property type="match status" value="1"/>
</dbReference>
<dbReference type="InterPro" id="IPR017946">
    <property type="entry name" value="PLC-like_Pdiesterase_TIM-brl"/>
</dbReference>
<dbReference type="RefSeq" id="WP_091405829.1">
    <property type="nucleotide sequence ID" value="NZ_FMYV01000015.1"/>
</dbReference>
<dbReference type="GO" id="GO:0008081">
    <property type="term" value="F:phosphoric diester hydrolase activity"/>
    <property type="evidence" value="ECO:0007669"/>
    <property type="project" value="InterPro"/>
</dbReference>
<feature type="domain" description="GP-PDE" evidence="1">
    <location>
        <begin position="3"/>
        <end position="229"/>
    </location>
</feature>
<proteinExistence type="predicted"/>
<accession>A0A1G6QNN5</accession>
<evidence type="ECO:0000313" key="2">
    <source>
        <dbReference type="EMBL" id="SDC94010.1"/>
    </source>
</evidence>
<gene>
    <name evidence="2" type="ORF">SAMN04488588_2132</name>
</gene>
<dbReference type="GO" id="GO:0006629">
    <property type="term" value="P:lipid metabolic process"/>
    <property type="evidence" value="ECO:0007669"/>
    <property type="project" value="InterPro"/>
</dbReference>
<dbReference type="STRING" id="28234.SAMN04488588_2132"/>
<protein>
    <submittedName>
        <fullName evidence="2">Glycerophosphoryl diester phosphodiesterase</fullName>
    </submittedName>
</protein>
<evidence type="ECO:0000259" key="1">
    <source>
        <dbReference type="PROSITE" id="PS51704"/>
    </source>
</evidence>
<dbReference type="Gene3D" id="3.20.20.190">
    <property type="entry name" value="Phosphatidylinositol (PI) phosphodiesterase"/>
    <property type="match status" value="1"/>
</dbReference>
<evidence type="ECO:0000313" key="3">
    <source>
        <dbReference type="Proteomes" id="UP000199322"/>
    </source>
</evidence>
<dbReference type="SUPFAM" id="SSF51695">
    <property type="entry name" value="PLC-like phosphodiesterases"/>
    <property type="match status" value="1"/>
</dbReference>
<dbReference type="PANTHER" id="PTHR46211">
    <property type="entry name" value="GLYCEROPHOSPHORYL DIESTER PHOSPHODIESTERASE"/>
    <property type="match status" value="1"/>
</dbReference>